<dbReference type="EMBL" id="JACHKA010000001">
    <property type="protein sequence ID" value="MBB5985360.1"/>
    <property type="molecule type" value="Genomic_DNA"/>
</dbReference>
<sequence>MAATKSDRRPALRDLAQLHGGFRRQLLVQLGIILELVGHGAHHGFDFGAFGRSIIQRTHRGHHMAFLIRQREQRRALLAFHEHAHIAIRQLEHLHDAGDHAHVVKRVAIGIVLARVKLRDQKDVLVARHRLLKRGHALVAPHEQRHDHLREDNDVPQRQEGQFKIHDNSKSCAGVHNRGPLT</sequence>
<feature type="compositionally biased region" description="Basic and acidic residues" evidence="1">
    <location>
        <begin position="142"/>
        <end position="169"/>
    </location>
</feature>
<gene>
    <name evidence="2" type="ORF">HNP60_001334</name>
</gene>
<evidence type="ECO:0000313" key="2">
    <source>
        <dbReference type="EMBL" id="MBB5985360.1"/>
    </source>
</evidence>
<proteinExistence type="predicted"/>
<organism evidence="2 3">
    <name type="scientific">Sphingobium lignivorans</name>
    <dbReference type="NCBI Taxonomy" id="2735886"/>
    <lineage>
        <taxon>Bacteria</taxon>
        <taxon>Pseudomonadati</taxon>
        <taxon>Pseudomonadota</taxon>
        <taxon>Alphaproteobacteria</taxon>
        <taxon>Sphingomonadales</taxon>
        <taxon>Sphingomonadaceae</taxon>
        <taxon>Sphingobium</taxon>
    </lineage>
</organism>
<accession>A0ABR6NDK2</accession>
<name>A0ABR6NDK2_9SPHN</name>
<reference evidence="2 3" key="1">
    <citation type="submission" date="2020-08" db="EMBL/GenBank/DDBJ databases">
        <title>Exploring microbial biodiversity for novel pathways involved in the catabolism of aromatic compounds derived from lignin.</title>
        <authorList>
            <person name="Elkins J."/>
        </authorList>
    </citation>
    <scope>NUCLEOTIDE SEQUENCE [LARGE SCALE GENOMIC DNA]</scope>
    <source>
        <strain evidence="2 3">B1D3A</strain>
    </source>
</reference>
<comment type="caution">
    <text evidence="2">The sequence shown here is derived from an EMBL/GenBank/DDBJ whole genome shotgun (WGS) entry which is preliminary data.</text>
</comment>
<protein>
    <submittedName>
        <fullName evidence="2">Uncharacterized protein</fullName>
    </submittedName>
</protein>
<evidence type="ECO:0000313" key="3">
    <source>
        <dbReference type="Proteomes" id="UP001138540"/>
    </source>
</evidence>
<dbReference type="Proteomes" id="UP001138540">
    <property type="component" value="Unassembled WGS sequence"/>
</dbReference>
<keyword evidence="3" id="KW-1185">Reference proteome</keyword>
<feature type="region of interest" description="Disordered" evidence="1">
    <location>
        <begin position="138"/>
        <end position="182"/>
    </location>
</feature>
<evidence type="ECO:0000256" key="1">
    <source>
        <dbReference type="SAM" id="MobiDB-lite"/>
    </source>
</evidence>